<reference evidence="2" key="1">
    <citation type="submission" date="2022-10" db="EMBL/GenBank/DDBJ databases">
        <title>The complete genomes of actinobacterial strains from the NBC collection.</title>
        <authorList>
            <person name="Joergensen T.S."/>
            <person name="Alvarez Arevalo M."/>
            <person name="Sterndorff E.B."/>
            <person name="Faurdal D."/>
            <person name="Vuksanovic O."/>
            <person name="Mourched A.-S."/>
            <person name="Charusanti P."/>
            <person name="Shaw S."/>
            <person name="Blin K."/>
            <person name="Weber T."/>
        </authorList>
    </citation>
    <scope>NUCLEOTIDE SEQUENCE</scope>
    <source>
        <strain evidence="2">NBC_00119</strain>
    </source>
</reference>
<evidence type="ECO:0000256" key="1">
    <source>
        <dbReference type="SAM" id="Phobius"/>
    </source>
</evidence>
<organism evidence="2">
    <name type="scientific">Streptomyces sp. NBC_00119</name>
    <dbReference type="NCBI Taxonomy" id="2975659"/>
    <lineage>
        <taxon>Bacteria</taxon>
        <taxon>Bacillati</taxon>
        <taxon>Actinomycetota</taxon>
        <taxon>Actinomycetes</taxon>
        <taxon>Kitasatosporales</taxon>
        <taxon>Streptomycetaceae</taxon>
        <taxon>Streptomyces</taxon>
    </lineage>
</organism>
<name>A0AAU1U6R5_9ACTN</name>
<keyword evidence="1" id="KW-0472">Membrane</keyword>
<feature type="transmembrane region" description="Helical" evidence="1">
    <location>
        <begin position="61"/>
        <end position="80"/>
    </location>
</feature>
<dbReference type="AlphaFoldDB" id="A0AAU1U6R5"/>
<accession>A0AAU1U6R5</accession>
<keyword evidence="1" id="KW-1133">Transmembrane helix</keyword>
<protein>
    <submittedName>
        <fullName evidence="2">Uncharacterized protein</fullName>
    </submittedName>
</protein>
<dbReference type="EMBL" id="CP108195">
    <property type="protein sequence ID" value="WTS12289.1"/>
    <property type="molecule type" value="Genomic_DNA"/>
</dbReference>
<keyword evidence="1" id="KW-0812">Transmembrane</keyword>
<proteinExistence type="predicted"/>
<feature type="transmembrane region" description="Helical" evidence="1">
    <location>
        <begin position="12"/>
        <end position="32"/>
    </location>
</feature>
<evidence type="ECO:0000313" key="2">
    <source>
        <dbReference type="EMBL" id="WTS12289.1"/>
    </source>
</evidence>
<gene>
    <name evidence="2" type="ORF">OHU69_15380</name>
</gene>
<sequence length="497" mass="50895">MAPAPKAPADPVRAVAAGLLNLTGLGAGYFLLRRWVLAAACLATTAALLVLALPAEPDGVPAGLLVGYGLLLLVAALDAARRAATTPLRSPVVALALGIVLLAVPAGGVVAYGAARDDAVEKMLLGRLGDADALVAKAAARTTFAEGRADYTTALAGYRELAHDHAGSKAAGLVPDRLDAYYKAVAKPYTDKKDCEAIEPLTYLRTVPGKHMDRDVLGSLATWPDKPLAASLYACGTGRLGTGAAGSDGGELGQLLRTFPKSEQAGQVGGALRDAVAARDRSLGGAEPCTATDELRGIGRTADALPDDAGAGVAADVDKAVEKGVYACGLDEFKDKKFGDARKTLADFADTYKNSKRRARAEDIAIAAEIAGLRPAAGDHLPPAGSPGGARMTLVVSNDGPGPVEVLYTGPVTGSVKLAACGSCAMYSSESAGRSKACKANRKYPKVTIRLPAGSYHFVHKHSADTTAAISDRAAGSEIRPGYSYTQCSYVVRGGGL</sequence>
<feature type="transmembrane region" description="Helical" evidence="1">
    <location>
        <begin position="37"/>
        <end position="55"/>
    </location>
</feature>
<feature type="transmembrane region" description="Helical" evidence="1">
    <location>
        <begin position="92"/>
        <end position="115"/>
    </location>
</feature>